<feature type="signal peptide" evidence="2">
    <location>
        <begin position="1"/>
        <end position="17"/>
    </location>
</feature>
<keyword evidence="2" id="KW-0732">Signal</keyword>
<feature type="non-terminal residue" evidence="3">
    <location>
        <position position="100"/>
    </location>
</feature>
<protein>
    <submittedName>
        <fullName evidence="3">Uncharacterized protein</fullName>
    </submittedName>
</protein>
<evidence type="ECO:0000256" key="1">
    <source>
        <dbReference type="SAM" id="MobiDB-lite"/>
    </source>
</evidence>
<gene>
    <name evidence="3" type="ORF">TeGR_g10404</name>
</gene>
<sequence>MTSLLLLALLLLPSSLSFSPAPPPCRSSLAPPPSPLPLGFAPRPSTSLPGLFGISDEEEELRKAVKGDRFAAAGDRVVELKRPLGIVLDQDERGNVYVDQ</sequence>
<feature type="compositionally biased region" description="Pro residues" evidence="1">
    <location>
        <begin position="20"/>
        <end position="36"/>
    </location>
</feature>
<feature type="chain" id="PRO_5047165489" evidence="2">
    <location>
        <begin position="18"/>
        <end position="100"/>
    </location>
</feature>
<name>A0ABQ6M5X1_9STRA</name>
<keyword evidence="4" id="KW-1185">Reference proteome</keyword>
<feature type="region of interest" description="Disordered" evidence="1">
    <location>
        <begin position="15"/>
        <end position="41"/>
    </location>
</feature>
<proteinExistence type="predicted"/>
<evidence type="ECO:0000256" key="2">
    <source>
        <dbReference type="SAM" id="SignalP"/>
    </source>
</evidence>
<dbReference type="Proteomes" id="UP001165060">
    <property type="component" value="Unassembled WGS sequence"/>
</dbReference>
<evidence type="ECO:0000313" key="4">
    <source>
        <dbReference type="Proteomes" id="UP001165060"/>
    </source>
</evidence>
<comment type="caution">
    <text evidence="3">The sequence shown here is derived from an EMBL/GenBank/DDBJ whole genome shotgun (WGS) entry which is preliminary data.</text>
</comment>
<organism evidence="3 4">
    <name type="scientific">Tetraparma gracilis</name>
    <dbReference type="NCBI Taxonomy" id="2962635"/>
    <lineage>
        <taxon>Eukaryota</taxon>
        <taxon>Sar</taxon>
        <taxon>Stramenopiles</taxon>
        <taxon>Ochrophyta</taxon>
        <taxon>Bolidophyceae</taxon>
        <taxon>Parmales</taxon>
        <taxon>Triparmaceae</taxon>
        <taxon>Tetraparma</taxon>
    </lineage>
</organism>
<reference evidence="3 4" key="1">
    <citation type="journal article" date="2023" name="Commun. Biol.">
        <title>Genome analysis of Parmales, the sister group of diatoms, reveals the evolutionary specialization of diatoms from phago-mixotrophs to photoautotrophs.</title>
        <authorList>
            <person name="Ban H."/>
            <person name="Sato S."/>
            <person name="Yoshikawa S."/>
            <person name="Yamada K."/>
            <person name="Nakamura Y."/>
            <person name="Ichinomiya M."/>
            <person name="Sato N."/>
            <person name="Blanc-Mathieu R."/>
            <person name="Endo H."/>
            <person name="Kuwata A."/>
            <person name="Ogata H."/>
        </authorList>
    </citation>
    <scope>NUCLEOTIDE SEQUENCE [LARGE SCALE GENOMIC DNA]</scope>
</reference>
<evidence type="ECO:0000313" key="3">
    <source>
        <dbReference type="EMBL" id="GMI20053.1"/>
    </source>
</evidence>
<dbReference type="EMBL" id="BRYB01003754">
    <property type="protein sequence ID" value="GMI20053.1"/>
    <property type="molecule type" value="Genomic_DNA"/>
</dbReference>
<accession>A0ABQ6M5X1</accession>